<dbReference type="InterPro" id="IPR050229">
    <property type="entry name" value="GlpE_sulfurtransferase"/>
</dbReference>
<dbReference type="Pfam" id="PF00581">
    <property type="entry name" value="Rhodanese"/>
    <property type="match status" value="1"/>
</dbReference>
<keyword evidence="3" id="KW-1185">Reference proteome</keyword>
<dbReference type="SMART" id="SM00450">
    <property type="entry name" value="RHOD"/>
    <property type="match status" value="1"/>
</dbReference>
<dbReference type="Gene3D" id="3.40.250.10">
    <property type="entry name" value="Rhodanese-like domain"/>
    <property type="match status" value="1"/>
</dbReference>
<dbReference type="CDD" id="cd00158">
    <property type="entry name" value="RHOD"/>
    <property type="match status" value="1"/>
</dbReference>
<organism evidence="2 3">
    <name type="scientific">Lederbergia lenta</name>
    <name type="common">Bacillus lentus</name>
    <dbReference type="NCBI Taxonomy" id="1467"/>
    <lineage>
        <taxon>Bacteria</taxon>
        <taxon>Bacillati</taxon>
        <taxon>Bacillota</taxon>
        <taxon>Bacilli</taxon>
        <taxon>Bacillales</taxon>
        <taxon>Bacillaceae</taxon>
        <taxon>Lederbergia</taxon>
    </lineage>
</organism>
<accession>A0A2X4WNH1</accession>
<gene>
    <name evidence="2" type="primary">moeZ_2</name>
    <name evidence="2" type="ORF">NCTC4824_03164</name>
</gene>
<dbReference type="InterPro" id="IPR001763">
    <property type="entry name" value="Rhodanese-like_dom"/>
</dbReference>
<evidence type="ECO:0000259" key="1">
    <source>
        <dbReference type="PROSITE" id="PS50206"/>
    </source>
</evidence>
<sequence length="104" mass="11797">MSEIKTITPEEVKTQLSEGVNLHLIDVREDDEVAEDMIPKAVHIKMGEVPEHLDQLDKDKEYIIICRSGGRSGRVCEYLNEQGYNVTNMVGGMLEWTGPREPKL</sequence>
<dbReference type="EMBL" id="LS483476">
    <property type="protein sequence ID" value="SQI61248.1"/>
    <property type="molecule type" value="Genomic_DNA"/>
</dbReference>
<evidence type="ECO:0000313" key="3">
    <source>
        <dbReference type="Proteomes" id="UP000249134"/>
    </source>
</evidence>
<dbReference type="RefSeq" id="WP_066145561.1">
    <property type="nucleotide sequence ID" value="NZ_CBCSGM010000008.1"/>
</dbReference>
<dbReference type="STRING" id="1348624.GCA_001591545_03645"/>
<name>A0A2X4WNH1_LEDLE</name>
<evidence type="ECO:0000313" key="2">
    <source>
        <dbReference type="EMBL" id="SQI61248.1"/>
    </source>
</evidence>
<dbReference type="AlphaFoldDB" id="A0A2X4WNH1"/>
<feature type="domain" description="Rhodanese" evidence="1">
    <location>
        <begin position="18"/>
        <end position="102"/>
    </location>
</feature>
<dbReference type="KEGG" id="blen:NCTC4824_03164"/>
<dbReference type="PANTHER" id="PTHR43031:SF17">
    <property type="entry name" value="SULFURTRANSFERASE YTWF-RELATED"/>
    <property type="match status" value="1"/>
</dbReference>
<dbReference type="PROSITE" id="PS50206">
    <property type="entry name" value="RHODANESE_3"/>
    <property type="match status" value="1"/>
</dbReference>
<dbReference type="PANTHER" id="PTHR43031">
    <property type="entry name" value="FAD-DEPENDENT OXIDOREDUCTASE"/>
    <property type="match status" value="1"/>
</dbReference>
<dbReference type="InterPro" id="IPR036873">
    <property type="entry name" value="Rhodanese-like_dom_sf"/>
</dbReference>
<dbReference type="Proteomes" id="UP000249134">
    <property type="component" value="Chromosome 1"/>
</dbReference>
<dbReference type="SUPFAM" id="SSF52821">
    <property type="entry name" value="Rhodanese/Cell cycle control phosphatase"/>
    <property type="match status" value="1"/>
</dbReference>
<reference evidence="2 3" key="1">
    <citation type="submission" date="2018-06" db="EMBL/GenBank/DDBJ databases">
        <authorList>
            <consortium name="Pathogen Informatics"/>
            <person name="Doyle S."/>
        </authorList>
    </citation>
    <scope>NUCLEOTIDE SEQUENCE [LARGE SCALE GENOMIC DNA]</scope>
    <source>
        <strain evidence="2 3">NCTC4824</strain>
    </source>
</reference>
<protein>
    <submittedName>
        <fullName evidence="2">Rhodanese-like domain-containing protein</fullName>
    </submittedName>
</protein>
<proteinExistence type="predicted"/>